<protein>
    <submittedName>
        <fullName evidence="1">Uncharacterized protein</fullName>
    </submittedName>
</protein>
<evidence type="ECO:0000313" key="2">
    <source>
        <dbReference type="Proteomes" id="UP000708148"/>
    </source>
</evidence>
<dbReference type="EMBL" id="CAJHUC010001669">
    <property type="protein sequence ID" value="CAD7701967.1"/>
    <property type="molecule type" value="Genomic_DNA"/>
</dbReference>
<dbReference type="InterPro" id="IPR027417">
    <property type="entry name" value="P-loop_NTPase"/>
</dbReference>
<proteinExistence type="predicted"/>
<name>A0A8S1JE22_9CHLO</name>
<sequence>MASALCNRLNRLRTPSNGVEFAAVVPMDGFHYYKAQLDSMKDPMKAYLHRGAHWTFDAAGFVAALRRIRETGAASLPSFDHGRGDPVEDDIKVQSGTRLVIVEGNYLLLGG</sequence>
<dbReference type="Proteomes" id="UP000708148">
    <property type="component" value="Unassembled WGS sequence"/>
</dbReference>
<comment type="caution">
    <text evidence="1">The sequence shown here is derived from an EMBL/GenBank/DDBJ whole genome shotgun (WGS) entry which is preliminary data.</text>
</comment>
<dbReference type="SUPFAM" id="SSF52540">
    <property type="entry name" value="P-loop containing nucleoside triphosphate hydrolases"/>
    <property type="match status" value="1"/>
</dbReference>
<gene>
    <name evidence="1" type="ORF">OSTQU699_LOCUS7324</name>
</gene>
<dbReference type="Gene3D" id="3.40.50.300">
    <property type="entry name" value="P-loop containing nucleotide triphosphate hydrolases"/>
    <property type="match status" value="2"/>
</dbReference>
<reference evidence="1" key="1">
    <citation type="submission" date="2020-12" db="EMBL/GenBank/DDBJ databases">
        <authorList>
            <person name="Iha C."/>
        </authorList>
    </citation>
    <scope>NUCLEOTIDE SEQUENCE</scope>
</reference>
<organism evidence="1 2">
    <name type="scientific">Ostreobium quekettii</name>
    <dbReference type="NCBI Taxonomy" id="121088"/>
    <lineage>
        <taxon>Eukaryota</taxon>
        <taxon>Viridiplantae</taxon>
        <taxon>Chlorophyta</taxon>
        <taxon>core chlorophytes</taxon>
        <taxon>Ulvophyceae</taxon>
        <taxon>TCBD clade</taxon>
        <taxon>Bryopsidales</taxon>
        <taxon>Ostreobineae</taxon>
        <taxon>Ostreobiaceae</taxon>
        <taxon>Ostreobium</taxon>
    </lineage>
</organism>
<evidence type="ECO:0000313" key="1">
    <source>
        <dbReference type="EMBL" id="CAD7701967.1"/>
    </source>
</evidence>
<dbReference type="OrthoDB" id="6362633at2759"/>
<accession>A0A8S1JE22</accession>
<keyword evidence="2" id="KW-1185">Reference proteome</keyword>
<dbReference type="AlphaFoldDB" id="A0A8S1JE22"/>